<name>A0A8J6N652_9BACT</name>
<protein>
    <submittedName>
        <fullName evidence="1">Uncharacterized protein</fullName>
    </submittedName>
</protein>
<gene>
    <name evidence="1" type="ORF">H8E80_06770</name>
</gene>
<accession>A0A8J6N652</accession>
<reference evidence="1 2" key="1">
    <citation type="submission" date="2020-08" db="EMBL/GenBank/DDBJ databases">
        <title>Bridging the membrane lipid divide: bacteria of the FCB group superphylum have the potential to synthesize archaeal ether lipids.</title>
        <authorList>
            <person name="Villanueva L."/>
            <person name="Von Meijenfeldt F.A.B."/>
            <person name="Westbye A.B."/>
            <person name="Yadav S."/>
            <person name="Hopmans E.C."/>
            <person name="Dutilh B.E."/>
            <person name="Sinninghe Damste J.S."/>
        </authorList>
    </citation>
    <scope>NUCLEOTIDE SEQUENCE [LARGE SCALE GENOMIC DNA]</scope>
    <source>
        <strain evidence="1">NIOZ-UU82</strain>
    </source>
</reference>
<evidence type="ECO:0000313" key="2">
    <source>
        <dbReference type="Proteomes" id="UP000603545"/>
    </source>
</evidence>
<dbReference type="EMBL" id="JACNLL010000063">
    <property type="protein sequence ID" value="MBC8199731.1"/>
    <property type="molecule type" value="Genomic_DNA"/>
</dbReference>
<dbReference type="Proteomes" id="UP000603545">
    <property type="component" value="Unassembled WGS sequence"/>
</dbReference>
<proteinExistence type="predicted"/>
<sequence length="84" mass="9754">MAFDPEKDKVLKKWRCEETGLLVSINQYANGQPKLQIGPRILKKQDGSDRVPVKAGRLTIEDLLWFYEIIDEVKDELTRLVQPE</sequence>
<dbReference type="AlphaFoldDB" id="A0A8J6N652"/>
<comment type="caution">
    <text evidence="1">The sequence shown here is derived from an EMBL/GenBank/DDBJ whole genome shotgun (WGS) entry which is preliminary data.</text>
</comment>
<organism evidence="1 2">
    <name type="scientific">Candidatus Desulfaltia bathyphila</name>
    <dbReference type="NCBI Taxonomy" id="2841697"/>
    <lineage>
        <taxon>Bacteria</taxon>
        <taxon>Pseudomonadati</taxon>
        <taxon>Thermodesulfobacteriota</taxon>
        <taxon>Desulfobacteria</taxon>
        <taxon>Desulfobacterales</taxon>
        <taxon>Desulfobacterales incertae sedis</taxon>
        <taxon>Candidatus Desulfaltia</taxon>
    </lineage>
</organism>
<evidence type="ECO:0000313" key="1">
    <source>
        <dbReference type="EMBL" id="MBC8199731.1"/>
    </source>
</evidence>